<comment type="similarity">
    <text evidence="1">Belongs to the FAH family.</text>
</comment>
<feature type="domain" description="Fumarylacetoacetase-like C-terminal" evidence="3">
    <location>
        <begin position="224"/>
        <end position="367"/>
    </location>
</feature>
<comment type="caution">
    <text evidence="4">The sequence shown here is derived from an EMBL/GenBank/DDBJ whole genome shotgun (WGS) entry which is preliminary data.</text>
</comment>
<reference evidence="4 5" key="1">
    <citation type="submission" date="2023-07" db="EMBL/GenBank/DDBJ databases">
        <title>Sorghum-associated microbial communities from plants grown in Nebraska, USA.</title>
        <authorList>
            <person name="Schachtman D."/>
        </authorList>
    </citation>
    <scope>NUCLEOTIDE SEQUENCE [LARGE SCALE GENOMIC DNA]</scope>
    <source>
        <strain evidence="4 5">DS1039</strain>
    </source>
</reference>
<dbReference type="PANTHER" id="PTHR42796">
    <property type="entry name" value="FUMARYLACETOACETATE HYDROLASE DOMAIN-CONTAINING PROTEIN 2A-RELATED"/>
    <property type="match status" value="1"/>
</dbReference>
<sequence length="392" mass="41923">MTSQNPTSYLPDDLQRALLVGRVWRKTAAYEGPSVVVVRNGEVLDITASVATTADLFDREDVVQFARTVAGEALGSVEKLVEANLGAVQEDAPRLLAPNDVQAIKACGVTFAVSLIERVIEEQAGGDPAKAEEVRGTIAATIGTDLSKIKPGSEAAMKLKAELERRGAWSQYMEVGIGPDAEVFSKSQPMSAVGFAADVGLLAASKWNNPEPEIVLAVNSRGEVVGATLGNDVNLRDIEGRSALLLGKCKDNNASCAIGPFVRLFDDSFDLDSVRKTSVSLRVEGADDGFVLEGVSHMSEISRDPADLVAQTWGRHHQYPDGFMLFLGTMFSPIKDRDTKGGGFTHHLGDKVTISAPELGALINTVRLSTEVAPWTFGVRALYRNLASRGVL</sequence>
<dbReference type="EMBL" id="JAVDQN010000002">
    <property type="protein sequence ID" value="MDR6376348.1"/>
    <property type="molecule type" value="Genomic_DNA"/>
</dbReference>
<evidence type="ECO:0000313" key="5">
    <source>
        <dbReference type="Proteomes" id="UP001185254"/>
    </source>
</evidence>
<proteinExistence type="inferred from homology"/>
<evidence type="ECO:0000256" key="1">
    <source>
        <dbReference type="ARBA" id="ARBA00010211"/>
    </source>
</evidence>
<keyword evidence="4" id="KW-0378">Hydrolase</keyword>
<gene>
    <name evidence="4" type="ORF">J2776_003048</name>
</gene>
<dbReference type="Gene3D" id="3.90.850.10">
    <property type="entry name" value="Fumarylacetoacetase-like, C-terminal domain"/>
    <property type="match status" value="1"/>
</dbReference>
<dbReference type="InterPro" id="IPR051121">
    <property type="entry name" value="FAH"/>
</dbReference>
<dbReference type="Proteomes" id="UP001185254">
    <property type="component" value="Unassembled WGS sequence"/>
</dbReference>
<evidence type="ECO:0000259" key="3">
    <source>
        <dbReference type="Pfam" id="PF01557"/>
    </source>
</evidence>
<dbReference type="GO" id="GO:0016787">
    <property type="term" value="F:hydrolase activity"/>
    <property type="evidence" value="ECO:0007669"/>
    <property type="project" value="UniProtKB-KW"/>
</dbReference>
<dbReference type="SUPFAM" id="SSF56529">
    <property type="entry name" value="FAH"/>
    <property type="match status" value="1"/>
</dbReference>
<protein>
    <submittedName>
        <fullName evidence="4">Fumarylacetoacetate (FAA) hydrolase family protein</fullName>
    </submittedName>
</protein>
<keyword evidence="5" id="KW-1185">Reference proteome</keyword>
<keyword evidence="2" id="KW-0479">Metal-binding</keyword>
<evidence type="ECO:0000313" key="4">
    <source>
        <dbReference type="EMBL" id="MDR6376348.1"/>
    </source>
</evidence>
<dbReference type="RefSeq" id="WP_310066713.1">
    <property type="nucleotide sequence ID" value="NZ_JAVDQN010000002.1"/>
</dbReference>
<dbReference type="Pfam" id="PF01557">
    <property type="entry name" value="FAA_hydrolase"/>
    <property type="match status" value="1"/>
</dbReference>
<evidence type="ECO:0000256" key="2">
    <source>
        <dbReference type="ARBA" id="ARBA00022723"/>
    </source>
</evidence>
<dbReference type="PANTHER" id="PTHR42796:SF7">
    <property type="entry name" value="2-DEHYDRO-3-DEOXY-D-ARABINONATE DEHYDRATASE"/>
    <property type="match status" value="1"/>
</dbReference>
<accession>A0ABU1KZK1</accession>
<name>A0ABU1KZK1_9BURK</name>
<dbReference type="InterPro" id="IPR011234">
    <property type="entry name" value="Fumarylacetoacetase-like_C"/>
</dbReference>
<organism evidence="4 5">
    <name type="scientific">Paraburkholderia caledonica</name>
    <dbReference type="NCBI Taxonomy" id="134536"/>
    <lineage>
        <taxon>Bacteria</taxon>
        <taxon>Pseudomonadati</taxon>
        <taxon>Pseudomonadota</taxon>
        <taxon>Betaproteobacteria</taxon>
        <taxon>Burkholderiales</taxon>
        <taxon>Burkholderiaceae</taxon>
        <taxon>Paraburkholderia</taxon>
    </lineage>
</organism>
<dbReference type="InterPro" id="IPR036663">
    <property type="entry name" value="Fumarylacetoacetase_C_sf"/>
</dbReference>